<feature type="compositionally biased region" description="Basic and acidic residues" evidence="1">
    <location>
        <begin position="110"/>
        <end position="121"/>
    </location>
</feature>
<dbReference type="InterPro" id="IPR035979">
    <property type="entry name" value="RBD_domain_sf"/>
</dbReference>
<name>A0ABR3GKT3_9PEZI</name>
<evidence type="ECO:0000256" key="1">
    <source>
        <dbReference type="SAM" id="MobiDB-lite"/>
    </source>
</evidence>
<dbReference type="SUPFAM" id="SSF54928">
    <property type="entry name" value="RNA-binding domain, RBD"/>
    <property type="match status" value="1"/>
</dbReference>
<dbReference type="Proteomes" id="UP001447188">
    <property type="component" value="Unassembled WGS sequence"/>
</dbReference>
<gene>
    <name evidence="2" type="ORF">Q9L58_004935</name>
</gene>
<sequence length="513" mass="55235">MLDRISQATSPGVDSTIRTLWPDATSSDETDGISGELDWPDSPSRLCRRTAIPQVGSVPFRKGNGINLRVESSLGDSNLEVPAEPCLRATRISDLSVMSELDLEESSEIEGGRGTRSRQQEDNTDSGLVSPISEMQKVTANIGGGSEDLPVKLPPHLRRRRRNTCVERPVFAFNSPDVAKEESRTLPSFTLTVAGAVATGGTAADPSVASNSAVESLLITPIAGSAGPSKSSITSRPTISYPALPPLEPATNRVNRWNSFAAQPQAASNRPGRTASIIPAAVSGSYGSPRVPIVVDQSMENTLFFSRWPTVDTGRPTSKPRTVIITELPDNPTLAMVSRICKNTGLIESITLVPGVRRATVMFIEASDAQRFHDRTGNGIVLHYDRGGQSFKKTVFVEIRKDVDILSSAMRTRVDEAGHSRVIRIVGWERRDLEQVTGIKDGTSEALLENIAAKCVVEGKTERIESVTAHLNAGGHMEATLVFAGIKEAYHALGTVKRMPAFEACNITFGKDP</sequence>
<evidence type="ECO:0000313" key="3">
    <source>
        <dbReference type="Proteomes" id="UP001447188"/>
    </source>
</evidence>
<evidence type="ECO:0000313" key="2">
    <source>
        <dbReference type="EMBL" id="KAL0636146.1"/>
    </source>
</evidence>
<proteinExistence type="predicted"/>
<dbReference type="EMBL" id="JBBBZM010000056">
    <property type="protein sequence ID" value="KAL0636146.1"/>
    <property type="molecule type" value="Genomic_DNA"/>
</dbReference>
<organism evidence="2 3">
    <name type="scientific">Discina gigas</name>
    <dbReference type="NCBI Taxonomy" id="1032678"/>
    <lineage>
        <taxon>Eukaryota</taxon>
        <taxon>Fungi</taxon>
        <taxon>Dikarya</taxon>
        <taxon>Ascomycota</taxon>
        <taxon>Pezizomycotina</taxon>
        <taxon>Pezizomycetes</taxon>
        <taxon>Pezizales</taxon>
        <taxon>Discinaceae</taxon>
        <taxon>Discina</taxon>
    </lineage>
</organism>
<protein>
    <submittedName>
        <fullName evidence="2">Uncharacterized protein</fullName>
    </submittedName>
</protein>
<reference evidence="2 3" key="1">
    <citation type="submission" date="2024-02" db="EMBL/GenBank/DDBJ databases">
        <title>Discinaceae phylogenomics.</title>
        <authorList>
            <person name="Dirks A.C."/>
            <person name="James T.Y."/>
        </authorList>
    </citation>
    <scope>NUCLEOTIDE SEQUENCE [LARGE SCALE GENOMIC DNA]</scope>
    <source>
        <strain evidence="2 3">ACD0624</strain>
    </source>
</reference>
<comment type="caution">
    <text evidence="2">The sequence shown here is derived from an EMBL/GenBank/DDBJ whole genome shotgun (WGS) entry which is preliminary data.</text>
</comment>
<feature type="region of interest" description="Disordered" evidence="1">
    <location>
        <begin position="1"/>
        <end position="44"/>
    </location>
</feature>
<keyword evidence="3" id="KW-1185">Reference proteome</keyword>
<accession>A0ABR3GKT3</accession>
<feature type="region of interest" description="Disordered" evidence="1">
    <location>
        <begin position="102"/>
        <end position="129"/>
    </location>
</feature>
<feature type="compositionally biased region" description="Polar residues" evidence="1">
    <location>
        <begin position="1"/>
        <end position="18"/>
    </location>
</feature>